<dbReference type="NCBIfam" id="TIGR01460">
    <property type="entry name" value="HAD-SF-IIA"/>
    <property type="match status" value="1"/>
</dbReference>
<evidence type="ECO:0000256" key="4">
    <source>
        <dbReference type="ARBA" id="ARBA00022679"/>
    </source>
</evidence>
<keyword evidence="3 7" id="KW-0032">Aminotransferase</keyword>
<dbReference type="SUPFAM" id="SSF53383">
    <property type="entry name" value="PLP-dependent transferases"/>
    <property type="match status" value="1"/>
</dbReference>
<reference evidence="9 10" key="1">
    <citation type="journal article" date="2018" name="Int. J. Syst. Bacteriol.">
        <title>Oceaniradius stylonemae gen. nov., sp. nov., isolated from a red alga, Stylonema cornu-cervi.</title>
        <authorList>
            <person name="Jeong S."/>
        </authorList>
    </citation>
    <scope>NUCLEOTIDE SEQUENCE [LARGE SCALE GENOMIC DNA]</scope>
    <source>
        <strain evidence="9 10">StC1</strain>
    </source>
</reference>
<dbReference type="Gene3D" id="3.90.1150.10">
    <property type="entry name" value="Aspartate Aminotransferase, domain 1"/>
    <property type="match status" value="1"/>
</dbReference>
<dbReference type="InterPro" id="IPR006356">
    <property type="entry name" value="HAD-SF_hydro_IIA_hyp3"/>
</dbReference>
<evidence type="ECO:0000256" key="6">
    <source>
        <dbReference type="ARBA" id="ARBA00049185"/>
    </source>
</evidence>
<dbReference type="InterPro" id="IPR015424">
    <property type="entry name" value="PyrdxlP-dep_Trfase"/>
</dbReference>
<dbReference type="PANTHER" id="PTHR46383:SF1">
    <property type="entry name" value="ASPARTATE AMINOTRANSFERASE"/>
    <property type="match status" value="1"/>
</dbReference>
<evidence type="ECO:0000313" key="9">
    <source>
        <dbReference type="EMBL" id="RKF06887.1"/>
    </source>
</evidence>
<dbReference type="EC" id="2.6.1.-" evidence="7"/>
<keyword evidence="9" id="KW-0378">Hydrolase</keyword>
<dbReference type="GO" id="GO:0016787">
    <property type="term" value="F:hydrolase activity"/>
    <property type="evidence" value="ECO:0007669"/>
    <property type="project" value="UniProtKB-KW"/>
</dbReference>
<keyword evidence="5" id="KW-0663">Pyridoxal phosphate</keyword>
<proteinExistence type="inferred from homology"/>
<evidence type="ECO:0000256" key="5">
    <source>
        <dbReference type="ARBA" id="ARBA00022898"/>
    </source>
</evidence>
<dbReference type="AlphaFoldDB" id="A0A3A8A9A6"/>
<comment type="caution">
    <text evidence="9">The sequence shown here is derived from an EMBL/GenBank/DDBJ whole genome shotgun (WGS) entry which is preliminary data.</text>
</comment>
<evidence type="ECO:0000256" key="7">
    <source>
        <dbReference type="RuleBase" id="RU000481"/>
    </source>
</evidence>
<dbReference type="Pfam" id="PF13344">
    <property type="entry name" value="Hydrolase_6"/>
    <property type="match status" value="1"/>
</dbReference>
<sequence>MMASLRTASQSADYVMLQRARDALMGSDDVRSGRGPSMFDPDVVSFAHGEGVRRPYPEAISAMMRALADPESMPLENYMFLQRFTELEEAVAAEMSAIGVPGAHAANVAFDAGTTRLIIAALELMTEPGDTVVTFSGHYHPLASWCAYRNLDLHVVPTSAEEGHRPSAARLEAHLSALSAARPPVLVLFNPSMTGAICDRGEIERIGALIARHEMWAIEDALFANCTFGKGASPQRLAATSAADRVLTVAGASKLHGLANLRIGWGCGASALINPLRDYITASSASLPHLVKVAALASLRAPGGFRSQNVREIGRRLQQVARIVGQMDTRLRTLTGHRAPLLAVDHMPEAGHSILLDFGGFVDAARRNGLRFSDSADLARWFLDSCKVAFSPAQSHGFDGFRLRVNVASVGTSFTYTASRALEADWDDQWSPAHEASFEKGFAEGRSIIDKAMTDRVEPAMARALTIPPPSRRRSLNGTRPHAVNGLQEAVGGCDAVLMDVWGVLTDGEKAFEPGVSALNRLIETGRPVMLLSNTSRRGNDLAEKLSRLGIPPTSYTAIITGGDLAFDCAVTRKVGGRAFGDNVLLVGEQPGGHWAEEAGMVVVEDVEIADVVLGLGILNEPDIGDTHLDMLRRAAGRGLPFLISNADSRVRLGDQIRIGAGALAPHYRAAGGEPYLFGKPHDTIFAAAIAHLSAAFASRTFSPERLLMVGDSLATDIGGAAAFGARTLLVTATGIHGAALHKGPDGALCDEALARLCDEHAAVPDATLADMRW</sequence>
<dbReference type="InterPro" id="IPR015421">
    <property type="entry name" value="PyrdxlP-dep_Trfase_major"/>
</dbReference>
<dbReference type="Proteomes" id="UP000246132">
    <property type="component" value="Unassembled WGS sequence"/>
</dbReference>
<evidence type="ECO:0000256" key="3">
    <source>
        <dbReference type="ARBA" id="ARBA00022576"/>
    </source>
</evidence>
<dbReference type="EMBL" id="QFWV02000005">
    <property type="protein sequence ID" value="RKF06887.1"/>
    <property type="molecule type" value="Genomic_DNA"/>
</dbReference>
<keyword evidence="4 7" id="KW-0808">Transferase</keyword>
<dbReference type="InterPro" id="IPR004838">
    <property type="entry name" value="NHTrfase_class1_PyrdxlP-BS"/>
</dbReference>
<evidence type="ECO:0000256" key="1">
    <source>
        <dbReference type="ARBA" id="ARBA00001933"/>
    </source>
</evidence>
<dbReference type="PROSITE" id="PS00105">
    <property type="entry name" value="AA_TRANSFER_CLASS_1"/>
    <property type="match status" value="1"/>
</dbReference>
<dbReference type="GO" id="GO:0004069">
    <property type="term" value="F:L-aspartate:2-oxoglutarate aminotransferase activity"/>
    <property type="evidence" value="ECO:0007669"/>
    <property type="project" value="UniProtKB-EC"/>
</dbReference>
<dbReference type="Pfam" id="PF00155">
    <property type="entry name" value="Aminotran_1_2"/>
    <property type="match status" value="1"/>
</dbReference>
<keyword evidence="10" id="KW-1185">Reference proteome</keyword>
<gene>
    <name evidence="9" type="ORF">DEM25_009615</name>
</gene>
<dbReference type="InterPro" id="IPR036412">
    <property type="entry name" value="HAD-like_sf"/>
</dbReference>
<dbReference type="InterPro" id="IPR015422">
    <property type="entry name" value="PyrdxlP-dep_Trfase_small"/>
</dbReference>
<evidence type="ECO:0000313" key="10">
    <source>
        <dbReference type="Proteomes" id="UP000246132"/>
    </source>
</evidence>
<dbReference type="InterPro" id="IPR023214">
    <property type="entry name" value="HAD_sf"/>
</dbReference>
<evidence type="ECO:0000259" key="8">
    <source>
        <dbReference type="Pfam" id="PF00155"/>
    </source>
</evidence>
<dbReference type="NCBIfam" id="TIGR01459">
    <property type="entry name" value="HAD-SF-IIA-hyp4"/>
    <property type="match status" value="1"/>
</dbReference>
<dbReference type="Gene3D" id="3.40.50.1000">
    <property type="entry name" value="HAD superfamily/HAD-like"/>
    <property type="match status" value="2"/>
</dbReference>
<evidence type="ECO:0000256" key="2">
    <source>
        <dbReference type="ARBA" id="ARBA00007441"/>
    </source>
</evidence>
<dbReference type="InterPro" id="IPR006357">
    <property type="entry name" value="HAD-SF_hydro_IIA"/>
</dbReference>
<dbReference type="GO" id="GO:0030170">
    <property type="term" value="F:pyridoxal phosphate binding"/>
    <property type="evidence" value="ECO:0007669"/>
    <property type="project" value="InterPro"/>
</dbReference>
<dbReference type="InterPro" id="IPR004839">
    <property type="entry name" value="Aminotransferase_I/II_large"/>
</dbReference>
<dbReference type="GO" id="GO:0006520">
    <property type="term" value="P:amino acid metabolic process"/>
    <property type="evidence" value="ECO:0007669"/>
    <property type="project" value="InterPro"/>
</dbReference>
<dbReference type="SUPFAM" id="SSF56784">
    <property type="entry name" value="HAD-like"/>
    <property type="match status" value="1"/>
</dbReference>
<dbReference type="Gene3D" id="3.40.640.10">
    <property type="entry name" value="Type I PLP-dependent aspartate aminotransferase-like (Major domain)"/>
    <property type="match status" value="1"/>
</dbReference>
<comment type="cofactor">
    <cofactor evidence="1 7">
        <name>pyridoxal 5'-phosphate</name>
        <dbReference type="ChEBI" id="CHEBI:597326"/>
    </cofactor>
</comment>
<name>A0A3A8A9A6_9HYPH</name>
<dbReference type="PANTHER" id="PTHR46383">
    <property type="entry name" value="ASPARTATE AMINOTRANSFERASE"/>
    <property type="match status" value="1"/>
</dbReference>
<dbReference type="InterPro" id="IPR050596">
    <property type="entry name" value="AspAT/PAT-like"/>
</dbReference>
<accession>A0A3A8A9A6</accession>
<dbReference type="Pfam" id="PF13242">
    <property type="entry name" value="Hydrolase_like"/>
    <property type="match status" value="1"/>
</dbReference>
<comment type="similarity">
    <text evidence="2 7">Belongs to the class-I pyridoxal-phosphate-dependent aminotransferase family.</text>
</comment>
<dbReference type="CDD" id="cd00609">
    <property type="entry name" value="AAT_like"/>
    <property type="match status" value="1"/>
</dbReference>
<protein>
    <recommendedName>
        <fullName evidence="7">Aminotransferase</fullName>
        <ecNumber evidence="7">2.6.1.-</ecNumber>
    </recommendedName>
</protein>
<comment type="catalytic activity">
    <reaction evidence="6">
        <text>L-aspartate + 2-oxoglutarate = oxaloacetate + L-glutamate</text>
        <dbReference type="Rhea" id="RHEA:21824"/>
        <dbReference type="ChEBI" id="CHEBI:16452"/>
        <dbReference type="ChEBI" id="CHEBI:16810"/>
        <dbReference type="ChEBI" id="CHEBI:29985"/>
        <dbReference type="ChEBI" id="CHEBI:29991"/>
        <dbReference type="EC" id="2.6.1.1"/>
    </reaction>
</comment>
<organism evidence="9 10">
    <name type="scientific">Oceaniradius stylonematis</name>
    <dbReference type="NCBI Taxonomy" id="2184161"/>
    <lineage>
        <taxon>Bacteria</taxon>
        <taxon>Pseudomonadati</taxon>
        <taxon>Pseudomonadota</taxon>
        <taxon>Alphaproteobacteria</taxon>
        <taxon>Hyphomicrobiales</taxon>
        <taxon>Ahrensiaceae</taxon>
        <taxon>Oceaniradius</taxon>
    </lineage>
</organism>
<feature type="domain" description="Aminotransferase class I/classII large" evidence="8">
    <location>
        <begin position="55"/>
        <end position="410"/>
    </location>
</feature>